<dbReference type="GeneID" id="38784878"/>
<feature type="compositionally biased region" description="Polar residues" evidence="2">
    <location>
        <begin position="111"/>
        <end position="131"/>
    </location>
</feature>
<gene>
    <name evidence="3" type="ORF">SCP_1201870</name>
</gene>
<evidence type="ECO:0000313" key="3">
    <source>
        <dbReference type="EMBL" id="GBE87961.1"/>
    </source>
</evidence>
<name>A0A401H0L9_9APHY</name>
<evidence type="ECO:0000256" key="1">
    <source>
        <dbReference type="SAM" id="Coils"/>
    </source>
</evidence>
<feature type="compositionally biased region" description="Low complexity" evidence="2">
    <location>
        <begin position="88"/>
        <end position="110"/>
    </location>
</feature>
<dbReference type="EMBL" id="BFAD01000012">
    <property type="protein sequence ID" value="GBE87961.1"/>
    <property type="molecule type" value="Genomic_DNA"/>
</dbReference>
<evidence type="ECO:0000313" key="4">
    <source>
        <dbReference type="Proteomes" id="UP000287166"/>
    </source>
</evidence>
<keyword evidence="1" id="KW-0175">Coiled coil</keyword>
<proteinExistence type="predicted"/>
<dbReference type="OrthoDB" id="3267800at2759"/>
<evidence type="ECO:0000256" key="2">
    <source>
        <dbReference type="SAM" id="MobiDB-lite"/>
    </source>
</evidence>
<feature type="compositionally biased region" description="Basic and acidic residues" evidence="2">
    <location>
        <begin position="235"/>
        <end position="261"/>
    </location>
</feature>
<feature type="region of interest" description="Disordered" evidence="2">
    <location>
        <begin position="28"/>
        <end position="261"/>
    </location>
</feature>
<protein>
    <submittedName>
        <fullName evidence="3">Uncharacterized protein</fullName>
    </submittedName>
</protein>
<feature type="coiled-coil region" evidence="1">
    <location>
        <begin position="316"/>
        <end position="357"/>
    </location>
</feature>
<comment type="caution">
    <text evidence="3">The sequence shown here is derived from an EMBL/GenBank/DDBJ whole genome shotgun (WGS) entry which is preliminary data.</text>
</comment>
<dbReference type="AlphaFoldDB" id="A0A401H0L9"/>
<dbReference type="InParanoid" id="A0A401H0L9"/>
<sequence length="376" mass="40718">MTARPTYTSAPPSEQSIYFDAPLMHFFSKKSSDDDTSDGSGTASPAQDVAQQPNSDGDSSHRQSVSILDNSVVNTRSADGEDGACKNSAHQANAADAAGEAGSDSGYGSATQANQNQVRSASPASQTSTGMQPIPIIWNGKESQDEEQASWKRNQNQQTGGDTPVKRAASMRSYRSNDRNRDSIGNGAFNERRQRASLSGGSFANGAGTIGPASIPPTDDGLEERNAQVDAVLSPKDKSKVDKAQRKDAKRMSKVIKSEGKAEQQALEAVIKELANIQKMQKDAIKEESKASDAHSRALKTFHKEEAEFFARRAGYERAQADLQALEDAREAASTRSHEVTEMLQEKNREAEHLRTQKLIDDCEREARLKQLSGKA</sequence>
<dbReference type="RefSeq" id="XP_027618874.1">
    <property type="nucleotide sequence ID" value="XM_027763073.1"/>
</dbReference>
<feature type="compositionally biased region" description="Polar residues" evidence="2">
    <location>
        <begin position="151"/>
        <end position="161"/>
    </location>
</feature>
<feature type="compositionally biased region" description="Polar residues" evidence="2">
    <location>
        <begin position="43"/>
        <end position="77"/>
    </location>
</feature>
<reference evidence="3 4" key="1">
    <citation type="journal article" date="2018" name="Sci. Rep.">
        <title>Genome sequence of the cauliflower mushroom Sparassis crispa (Hanabiratake) and its association with beneficial usage.</title>
        <authorList>
            <person name="Kiyama R."/>
            <person name="Furutani Y."/>
            <person name="Kawaguchi K."/>
            <person name="Nakanishi T."/>
        </authorList>
    </citation>
    <scope>NUCLEOTIDE SEQUENCE [LARGE SCALE GENOMIC DNA]</scope>
</reference>
<accession>A0A401H0L9</accession>
<keyword evidence="4" id="KW-1185">Reference proteome</keyword>
<organism evidence="3 4">
    <name type="scientific">Sparassis crispa</name>
    <dbReference type="NCBI Taxonomy" id="139825"/>
    <lineage>
        <taxon>Eukaryota</taxon>
        <taxon>Fungi</taxon>
        <taxon>Dikarya</taxon>
        <taxon>Basidiomycota</taxon>
        <taxon>Agaricomycotina</taxon>
        <taxon>Agaricomycetes</taxon>
        <taxon>Polyporales</taxon>
        <taxon>Sparassidaceae</taxon>
        <taxon>Sparassis</taxon>
    </lineage>
</organism>
<dbReference type="Proteomes" id="UP000287166">
    <property type="component" value="Unassembled WGS sequence"/>
</dbReference>